<dbReference type="Proteomes" id="UP001596527">
    <property type="component" value="Unassembled WGS sequence"/>
</dbReference>
<accession>A0ABW2SNV3</accession>
<dbReference type="SMART" id="SM00226">
    <property type="entry name" value="LMWPc"/>
    <property type="match status" value="1"/>
</dbReference>
<dbReference type="InterPro" id="IPR050438">
    <property type="entry name" value="LMW_PTPase"/>
</dbReference>
<dbReference type="PANTHER" id="PTHR11717">
    <property type="entry name" value="LOW MOLECULAR WEIGHT PROTEIN TYROSINE PHOSPHATASE"/>
    <property type="match status" value="1"/>
</dbReference>
<dbReference type="PANTHER" id="PTHR11717:SF7">
    <property type="entry name" value="LOW MOLECULAR WEIGHT PHOSPHOTYROSINE PROTEIN PHOSPHATASE"/>
    <property type="match status" value="1"/>
</dbReference>
<proteinExistence type="inferred from homology"/>
<dbReference type="Gene3D" id="3.40.50.2300">
    <property type="match status" value="1"/>
</dbReference>
<protein>
    <recommendedName>
        <fullName evidence="2">protein-tyrosine-phosphatase</fullName>
        <ecNumber evidence="2">3.1.3.48</ecNumber>
    </recommendedName>
</protein>
<dbReference type="InterPro" id="IPR017867">
    <property type="entry name" value="Tyr_phospatase_low_mol_wt"/>
</dbReference>
<dbReference type="Pfam" id="PF01451">
    <property type="entry name" value="LMWPc"/>
    <property type="match status" value="1"/>
</dbReference>
<sequence length="180" mass="19573">MSPSPNASARPFRVLMVCTGNICRSTMAQEVLDEAVSAAGLGVRVDSAGISDEEQGRPIDARAARALRDAGHGIPDHRARRVRAGELGDWDLVLAMTRWHLASLRRLADRAGVRVESGASPGTPGVTDLRLFRAFDPGLREDDDPDLPDPWYGTQQDFTRTLRVIERATPGVVAHVREAL</sequence>
<keyword evidence="4" id="KW-0904">Protein phosphatase</keyword>
<evidence type="ECO:0000313" key="7">
    <source>
        <dbReference type="Proteomes" id="UP001596527"/>
    </source>
</evidence>
<dbReference type="EC" id="3.1.3.48" evidence="2"/>
<dbReference type="InterPro" id="IPR036196">
    <property type="entry name" value="Ptyr_pPase_sf"/>
</dbReference>
<evidence type="ECO:0000256" key="1">
    <source>
        <dbReference type="ARBA" id="ARBA00011063"/>
    </source>
</evidence>
<comment type="caution">
    <text evidence="6">The sequence shown here is derived from an EMBL/GenBank/DDBJ whole genome shotgun (WGS) entry which is preliminary data.</text>
</comment>
<evidence type="ECO:0000256" key="4">
    <source>
        <dbReference type="ARBA" id="ARBA00022912"/>
    </source>
</evidence>
<organism evidence="6 7">
    <name type="scientific">Schaalia naturae</name>
    <dbReference type="NCBI Taxonomy" id="635203"/>
    <lineage>
        <taxon>Bacteria</taxon>
        <taxon>Bacillati</taxon>
        <taxon>Actinomycetota</taxon>
        <taxon>Actinomycetes</taxon>
        <taxon>Actinomycetales</taxon>
        <taxon>Actinomycetaceae</taxon>
        <taxon>Schaalia</taxon>
    </lineage>
</organism>
<keyword evidence="3" id="KW-0378">Hydrolase</keyword>
<dbReference type="RefSeq" id="WP_380975293.1">
    <property type="nucleotide sequence ID" value="NZ_JBHTEF010000001.1"/>
</dbReference>
<keyword evidence="7" id="KW-1185">Reference proteome</keyword>
<evidence type="ECO:0000259" key="5">
    <source>
        <dbReference type="SMART" id="SM00226"/>
    </source>
</evidence>
<reference evidence="7" key="1">
    <citation type="journal article" date="2019" name="Int. J. Syst. Evol. Microbiol.">
        <title>The Global Catalogue of Microorganisms (GCM) 10K type strain sequencing project: providing services to taxonomists for standard genome sequencing and annotation.</title>
        <authorList>
            <consortium name="The Broad Institute Genomics Platform"/>
            <consortium name="The Broad Institute Genome Sequencing Center for Infectious Disease"/>
            <person name="Wu L."/>
            <person name="Ma J."/>
        </authorList>
    </citation>
    <scope>NUCLEOTIDE SEQUENCE [LARGE SCALE GENOMIC DNA]</scope>
    <source>
        <strain evidence="7">CCUG 56698</strain>
    </source>
</reference>
<name>A0ABW2SNV3_9ACTO</name>
<evidence type="ECO:0000313" key="6">
    <source>
        <dbReference type="EMBL" id="MFC7581737.1"/>
    </source>
</evidence>
<evidence type="ECO:0000256" key="2">
    <source>
        <dbReference type="ARBA" id="ARBA00013064"/>
    </source>
</evidence>
<gene>
    <name evidence="6" type="ORF">ACFQWG_11075</name>
</gene>
<evidence type="ECO:0000256" key="3">
    <source>
        <dbReference type="ARBA" id="ARBA00022801"/>
    </source>
</evidence>
<dbReference type="SUPFAM" id="SSF52788">
    <property type="entry name" value="Phosphotyrosine protein phosphatases I"/>
    <property type="match status" value="1"/>
</dbReference>
<dbReference type="InterPro" id="IPR023485">
    <property type="entry name" value="Ptyr_pPase"/>
</dbReference>
<dbReference type="PRINTS" id="PR00719">
    <property type="entry name" value="LMWPTPASE"/>
</dbReference>
<feature type="domain" description="Phosphotyrosine protein phosphatase I" evidence="5">
    <location>
        <begin position="12"/>
        <end position="175"/>
    </location>
</feature>
<comment type="similarity">
    <text evidence="1">Belongs to the low molecular weight phosphotyrosine protein phosphatase family.</text>
</comment>
<dbReference type="EMBL" id="JBHTEF010000001">
    <property type="protein sequence ID" value="MFC7581737.1"/>
    <property type="molecule type" value="Genomic_DNA"/>
</dbReference>